<evidence type="ECO:0000313" key="3">
    <source>
        <dbReference type="Proteomes" id="UP000629365"/>
    </source>
</evidence>
<feature type="chain" id="PRO_5047439017" description="Lipoprotein" evidence="1">
    <location>
        <begin position="34"/>
        <end position="171"/>
    </location>
</feature>
<organism evidence="2 3">
    <name type="scientific">Microbacterium murale</name>
    <dbReference type="NCBI Taxonomy" id="1081040"/>
    <lineage>
        <taxon>Bacteria</taxon>
        <taxon>Bacillati</taxon>
        <taxon>Actinomycetota</taxon>
        <taxon>Actinomycetes</taxon>
        <taxon>Micrococcales</taxon>
        <taxon>Microbacteriaceae</taxon>
        <taxon>Microbacterium</taxon>
    </lineage>
</organism>
<sequence length="171" mass="17692">MTSLRTRSTARHAAIAIGAALLLVGATGCTAIAGPDDEASNTIEAMETATPTATPPTAETTAADDEATCSGFADIQTILLNADTALHQDRMGQKERNAWYSLASRFLGNIPLADEGPVAEALATLKQDFPAVQDLNPTDIGSEEWYVAAAVLFDACDAAGFTVITNAFTGG</sequence>
<dbReference type="Proteomes" id="UP000629365">
    <property type="component" value="Unassembled WGS sequence"/>
</dbReference>
<comment type="caution">
    <text evidence="2">The sequence shown here is derived from an EMBL/GenBank/DDBJ whole genome shotgun (WGS) entry which is preliminary data.</text>
</comment>
<accession>A0ABQ1RQ19</accession>
<dbReference type="RefSeq" id="WP_188436249.1">
    <property type="nucleotide sequence ID" value="NZ_BMCM01000002.1"/>
</dbReference>
<gene>
    <name evidence="2" type="ORF">GCM10007269_18260</name>
</gene>
<feature type="signal peptide" evidence="1">
    <location>
        <begin position="1"/>
        <end position="33"/>
    </location>
</feature>
<proteinExistence type="predicted"/>
<evidence type="ECO:0000256" key="1">
    <source>
        <dbReference type="SAM" id="SignalP"/>
    </source>
</evidence>
<keyword evidence="3" id="KW-1185">Reference proteome</keyword>
<evidence type="ECO:0008006" key="4">
    <source>
        <dbReference type="Google" id="ProtNLM"/>
    </source>
</evidence>
<dbReference type="PROSITE" id="PS51257">
    <property type="entry name" value="PROKAR_LIPOPROTEIN"/>
    <property type="match status" value="1"/>
</dbReference>
<evidence type="ECO:0000313" key="2">
    <source>
        <dbReference type="EMBL" id="GGD75534.1"/>
    </source>
</evidence>
<name>A0ABQ1RQ19_9MICO</name>
<keyword evidence="1" id="KW-0732">Signal</keyword>
<reference evidence="3" key="1">
    <citation type="journal article" date="2019" name="Int. J. Syst. Evol. Microbiol.">
        <title>The Global Catalogue of Microorganisms (GCM) 10K type strain sequencing project: providing services to taxonomists for standard genome sequencing and annotation.</title>
        <authorList>
            <consortium name="The Broad Institute Genomics Platform"/>
            <consortium name="The Broad Institute Genome Sequencing Center for Infectious Disease"/>
            <person name="Wu L."/>
            <person name="Ma J."/>
        </authorList>
    </citation>
    <scope>NUCLEOTIDE SEQUENCE [LARGE SCALE GENOMIC DNA]</scope>
    <source>
        <strain evidence="3">CCM 7640</strain>
    </source>
</reference>
<protein>
    <recommendedName>
        <fullName evidence="4">Lipoprotein</fullName>
    </recommendedName>
</protein>
<dbReference type="EMBL" id="BMCM01000002">
    <property type="protein sequence ID" value="GGD75534.1"/>
    <property type="molecule type" value="Genomic_DNA"/>
</dbReference>